<sequence>MKRLDVGYVRQDVCRKEMEKQWNEINVNLHNYSIIFYTIILSREEFHGDITNPE</sequence>
<evidence type="ECO:0000313" key="2">
    <source>
        <dbReference type="Proteomes" id="UP001497535"/>
    </source>
</evidence>
<proteinExistence type="predicted"/>
<dbReference type="Proteomes" id="UP001497535">
    <property type="component" value="Unassembled WGS sequence"/>
</dbReference>
<comment type="caution">
    <text evidence="1">The sequence shown here is derived from an EMBL/GenBank/DDBJ whole genome shotgun (WGS) entry which is preliminary data.</text>
</comment>
<gene>
    <name evidence="1" type="ORF">MENTE1834_LOCUS27068</name>
</gene>
<accession>A0ACB0ZLX1</accession>
<protein>
    <submittedName>
        <fullName evidence="1">Uncharacterized protein</fullName>
    </submittedName>
</protein>
<evidence type="ECO:0000313" key="1">
    <source>
        <dbReference type="EMBL" id="CAK5079925.1"/>
    </source>
</evidence>
<reference evidence="1" key="1">
    <citation type="submission" date="2023-11" db="EMBL/GenBank/DDBJ databases">
        <authorList>
            <person name="Poullet M."/>
        </authorList>
    </citation>
    <scope>NUCLEOTIDE SEQUENCE</scope>
    <source>
        <strain evidence="1">E1834</strain>
    </source>
</reference>
<organism evidence="1 2">
    <name type="scientific">Meloidogyne enterolobii</name>
    <name type="common">Root-knot nematode worm</name>
    <name type="synonym">Meloidogyne mayaguensis</name>
    <dbReference type="NCBI Taxonomy" id="390850"/>
    <lineage>
        <taxon>Eukaryota</taxon>
        <taxon>Metazoa</taxon>
        <taxon>Ecdysozoa</taxon>
        <taxon>Nematoda</taxon>
        <taxon>Chromadorea</taxon>
        <taxon>Rhabditida</taxon>
        <taxon>Tylenchina</taxon>
        <taxon>Tylenchomorpha</taxon>
        <taxon>Tylenchoidea</taxon>
        <taxon>Meloidogynidae</taxon>
        <taxon>Meloidogyninae</taxon>
        <taxon>Meloidogyne</taxon>
    </lineage>
</organism>
<dbReference type="EMBL" id="CAVMJV010000040">
    <property type="protein sequence ID" value="CAK5079925.1"/>
    <property type="molecule type" value="Genomic_DNA"/>
</dbReference>
<keyword evidence="2" id="KW-1185">Reference proteome</keyword>
<name>A0ACB0ZLX1_MELEN</name>